<name>A0A162QBT0_MUCCL</name>
<evidence type="ECO:0000313" key="1">
    <source>
        <dbReference type="EMBL" id="OAD00610.1"/>
    </source>
</evidence>
<comment type="caution">
    <text evidence="1">The sequence shown here is derived from an EMBL/GenBank/DDBJ whole genome shotgun (WGS) entry which is preliminary data.</text>
</comment>
<reference evidence="1 2" key="1">
    <citation type="submission" date="2015-06" db="EMBL/GenBank/DDBJ databases">
        <title>Expansion of signal transduction pathways in fungi by whole-genome duplication.</title>
        <authorList>
            <consortium name="DOE Joint Genome Institute"/>
            <person name="Corrochano L.M."/>
            <person name="Kuo A."/>
            <person name="Marcet-Houben M."/>
            <person name="Polaino S."/>
            <person name="Salamov A."/>
            <person name="Villalobos J.M."/>
            <person name="Alvarez M.I."/>
            <person name="Avalos J."/>
            <person name="Benito E.P."/>
            <person name="Benoit I."/>
            <person name="Burger G."/>
            <person name="Camino L.P."/>
            <person name="Canovas D."/>
            <person name="Cerda-Olmedo E."/>
            <person name="Cheng J.-F."/>
            <person name="Dominguez A."/>
            <person name="Elias M."/>
            <person name="Eslava A.P."/>
            <person name="Glaser F."/>
            <person name="Grimwood J."/>
            <person name="Gutierrez G."/>
            <person name="Heitman J."/>
            <person name="Henrissat B."/>
            <person name="Iturriaga E.A."/>
            <person name="Lang B.F."/>
            <person name="Lavin J.L."/>
            <person name="Lee S."/>
            <person name="Li W."/>
            <person name="Lindquist E."/>
            <person name="Lopez-Garcia S."/>
            <person name="Luque E.M."/>
            <person name="Marcos A.T."/>
            <person name="Martin J."/>
            <person name="Mccluskey K."/>
            <person name="Medina H.R."/>
            <person name="Miralles-Duran A."/>
            <person name="Miyazaki A."/>
            <person name="Munoz-Torres E."/>
            <person name="Oguiza J.A."/>
            <person name="Ohm R."/>
            <person name="Olmedo M."/>
            <person name="Orejas M."/>
            <person name="Ortiz-Castellanos L."/>
            <person name="Pisabarro A.G."/>
            <person name="Rodriguez-Romero J."/>
            <person name="Ruiz-Herrera J."/>
            <person name="Ruiz-Vazquez R."/>
            <person name="Sanz C."/>
            <person name="Schackwitz W."/>
            <person name="Schmutz J."/>
            <person name="Shahriari M."/>
            <person name="Shelest E."/>
            <person name="Silva-Franco F."/>
            <person name="Soanes D."/>
            <person name="Syed K."/>
            <person name="Tagua V.G."/>
            <person name="Talbot N.J."/>
            <person name="Thon M."/>
            <person name="De Vries R.P."/>
            <person name="Wiebenga A."/>
            <person name="Yadav J.S."/>
            <person name="Braun E.L."/>
            <person name="Baker S."/>
            <person name="Garre V."/>
            <person name="Horwitz B."/>
            <person name="Torres-Martinez S."/>
            <person name="Idnurm A."/>
            <person name="Herrera-Estrella A."/>
            <person name="Gabaldon T."/>
            <person name="Grigoriev I.V."/>
        </authorList>
    </citation>
    <scope>NUCLEOTIDE SEQUENCE [LARGE SCALE GENOMIC DNA]</scope>
    <source>
        <strain evidence="1 2">CBS 277.49</strain>
    </source>
</reference>
<dbReference type="AlphaFoldDB" id="A0A162QBT0"/>
<dbReference type="VEuPathDB" id="FungiDB:MUCCIDRAFT_114098"/>
<sequence length="82" mass="9594">MYSLSVRHDELHRGRLISPSYEDPRCRCYLTSILSTHLRVIFIILYNMSLLRHAPDSIYSFYLDPKNPFGELCVRGSSPYIV</sequence>
<accession>A0A162QBT0</accession>
<proteinExistence type="predicted"/>
<dbReference type="Proteomes" id="UP000077051">
    <property type="component" value="Unassembled WGS sequence"/>
</dbReference>
<organism evidence="1 2">
    <name type="scientific">Mucor lusitanicus CBS 277.49</name>
    <dbReference type="NCBI Taxonomy" id="747725"/>
    <lineage>
        <taxon>Eukaryota</taxon>
        <taxon>Fungi</taxon>
        <taxon>Fungi incertae sedis</taxon>
        <taxon>Mucoromycota</taxon>
        <taxon>Mucoromycotina</taxon>
        <taxon>Mucoromycetes</taxon>
        <taxon>Mucorales</taxon>
        <taxon>Mucorineae</taxon>
        <taxon>Mucoraceae</taxon>
        <taxon>Mucor</taxon>
    </lineage>
</organism>
<dbReference type="EMBL" id="AMYB01000007">
    <property type="protein sequence ID" value="OAD00610.1"/>
    <property type="molecule type" value="Genomic_DNA"/>
</dbReference>
<gene>
    <name evidence="1" type="ORF">MUCCIDRAFT_114098</name>
</gene>
<evidence type="ECO:0000313" key="2">
    <source>
        <dbReference type="Proteomes" id="UP000077051"/>
    </source>
</evidence>
<protein>
    <submittedName>
        <fullName evidence="1">Uncharacterized protein</fullName>
    </submittedName>
</protein>
<keyword evidence="2" id="KW-1185">Reference proteome</keyword>